<feature type="compositionally biased region" description="Basic and acidic residues" evidence="1">
    <location>
        <begin position="1"/>
        <end position="23"/>
    </location>
</feature>
<name>A0A3N0YM21_ANAGA</name>
<evidence type="ECO:0000313" key="2">
    <source>
        <dbReference type="EMBL" id="ROL47255.1"/>
    </source>
</evidence>
<feature type="compositionally biased region" description="Basic and acidic residues" evidence="1">
    <location>
        <begin position="33"/>
        <end position="48"/>
    </location>
</feature>
<comment type="caution">
    <text evidence="2">The sequence shown here is derived from an EMBL/GenBank/DDBJ whole genome shotgun (WGS) entry which is preliminary data.</text>
</comment>
<protein>
    <submittedName>
        <fullName evidence="2">Uncharacterized protein</fullName>
    </submittedName>
</protein>
<dbReference type="EMBL" id="RJVU01035944">
    <property type="protein sequence ID" value="ROL47255.1"/>
    <property type="molecule type" value="Genomic_DNA"/>
</dbReference>
<organism evidence="2 3">
    <name type="scientific">Anabarilius grahami</name>
    <name type="common">Kanglang fish</name>
    <name type="synonym">Barilius grahami</name>
    <dbReference type="NCBI Taxonomy" id="495550"/>
    <lineage>
        <taxon>Eukaryota</taxon>
        <taxon>Metazoa</taxon>
        <taxon>Chordata</taxon>
        <taxon>Craniata</taxon>
        <taxon>Vertebrata</taxon>
        <taxon>Euteleostomi</taxon>
        <taxon>Actinopterygii</taxon>
        <taxon>Neopterygii</taxon>
        <taxon>Teleostei</taxon>
        <taxon>Ostariophysi</taxon>
        <taxon>Cypriniformes</taxon>
        <taxon>Xenocyprididae</taxon>
        <taxon>Xenocypridinae</taxon>
        <taxon>Xenocypridinae incertae sedis</taxon>
        <taxon>Anabarilius</taxon>
    </lineage>
</organism>
<proteinExistence type="predicted"/>
<evidence type="ECO:0000313" key="3">
    <source>
        <dbReference type="Proteomes" id="UP000281406"/>
    </source>
</evidence>
<accession>A0A3N0YM21</accession>
<evidence type="ECO:0000256" key="1">
    <source>
        <dbReference type="SAM" id="MobiDB-lite"/>
    </source>
</evidence>
<feature type="region of interest" description="Disordered" evidence="1">
    <location>
        <begin position="1"/>
        <end position="98"/>
    </location>
</feature>
<sequence length="161" mass="17035">MAELADEKTKTGLDEKTMAESDGWRSTGAAEHNVARESEGHSRARGSEDQGESASNRAGEDHGRAYRARNHQGGADGAEDPHSGAGKAGGHHGREDETKCVRLHPAVLQMTPPTNDALTTSYALYNETAIRDVIRATPSGIGDVVTGTALLLHFPCFSIAT</sequence>
<gene>
    <name evidence="2" type="ORF">DPX16_6435</name>
</gene>
<reference evidence="2 3" key="1">
    <citation type="submission" date="2018-10" db="EMBL/GenBank/DDBJ databases">
        <title>Genome assembly for a Yunnan-Guizhou Plateau 3E fish, Anabarilius grahami (Regan), and its evolutionary and genetic applications.</title>
        <authorList>
            <person name="Jiang W."/>
        </authorList>
    </citation>
    <scope>NUCLEOTIDE SEQUENCE [LARGE SCALE GENOMIC DNA]</scope>
    <source>
        <strain evidence="2">AG-KIZ</strain>
        <tissue evidence="2">Muscle</tissue>
    </source>
</reference>
<dbReference type="AlphaFoldDB" id="A0A3N0YM21"/>
<keyword evidence="3" id="KW-1185">Reference proteome</keyword>
<dbReference type="Proteomes" id="UP000281406">
    <property type="component" value="Unassembled WGS sequence"/>
</dbReference>